<reference evidence="2 3" key="1">
    <citation type="journal article" date="2013" name="Genome Announc.">
        <title>First draft genome sequence from a member of the genus agrococcus, isolated from modern microbialites.</title>
        <authorList>
            <person name="White R.A.III."/>
            <person name="Grassa C.J."/>
            <person name="Suttle C.A."/>
        </authorList>
    </citation>
    <scope>NUCLEOTIDE SEQUENCE [LARGE SCALE GENOMIC DNA]</scope>
    <source>
        <strain evidence="2 3">RW1</strain>
    </source>
</reference>
<organism evidence="2 3">
    <name type="scientific">Agrococcus pavilionensis RW1</name>
    <dbReference type="NCBI Taxonomy" id="1330458"/>
    <lineage>
        <taxon>Bacteria</taxon>
        <taxon>Bacillati</taxon>
        <taxon>Actinomycetota</taxon>
        <taxon>Actinomycetes</taxon>
        <taxon>Micrococcales</taxon>
        <taxon>Microbacteriaceae</taxon>
        <taxon>Agrococcus</taxon>
    </lineage>
</organism>
<accession>U1MUX2</accession>
<protein>
    <submittedName>
        <fullName evidence="2">Uncharacterized protein</fullName>
    </submittedName>
</protein>
<keyword evidence="1" id="KW-0812">Transmembrane</keyword>
<dbReference type="AlphaFoldDB" id="U1MUX2"/>
<dbReference type="Proteomes" id="UP000016462">
    <property type="component" value="Unassembled WGS sequence"/>
</dbReference>
<name>U1MUX2_9MICO</name>
<comment type="caution">
    <text evidence="2">The sequence shown here is derived from an EMBL/GenBank/DDBJ whole genome shotgun (WGS) entry which is preliminary data.</text>
</comment>
<keyword evidence="1" id="KW-0472">Membrane</keyword>
<proteinExistence type="predicted"/>
<feature type="transmembrane region" description="Helical" evidence="1">
    <location>
        <begin position="20"/>
        <end position="46"/>
    </location>
</feature>
<feature type="transmembrane region" description="Helical" evidence="1">
    <location>
        <begin position="90"/>
        <end position="115"/>
    </location>
</feature>
<feature type="transmembrane region" description="Helical" evidence="1">
    <location>
        <begin position="62"/>
        <end position="84"/>
    </location>
</feature>
<sequence>MTAAPPPEVADASPGVADPVWSGVLLALPLLAAFPALVLMGILWFASQGHDDWWTMRGWSELLVWQLPIGLWLATLVAVVVLAVRRRRALPAAAIGVAAIMASMVVGLVLPLLLVR</sequence>
<evidence type="ECO:0000313" key="3">
    <source>
        <dbReference type="Proteomes" id="UP000016462"/>
    </source>
</evidence>
<gene>
    <name evidence="2" type="ORF">L332_08305</name>
</gene>
<keyword evidence="1" id="KW-1133">Transmembrane helix</keyword>
<keyword evidence="3" id="KW-1185">Reference proteome</keyword>
<evidence type="ECO:0000256" key="1">
    <source>
        <dbReference type="SAM" id="Phobius"/>
    </source>
</evidence>
<evidence type="ECO:0000313" key="2">
    <source>
        <dbReference type="EMBL" id="ERG64450.1"/>
    </source>
</evidence>
<dbReference type="RefSeq" id="WP_021010339.1">
    <property type="nucleotide sequence ID" value="NZ_ASHR01000021.1"/>
</dbReference>
<dbReference type="EMBL" id="ASHR01000021">
    <property type="protein sequence ID" value="ERG64450.1"/>
    <property type="molecule type" value="Genomic_DNA"/>
</dbReference>